<dbReference type="Pfam" id="PF12833">
    <property type="entry name" value="HTH_18"/>
    <property type="match status" value="1"/>
</dbReference>
<dbReference type="Pfam" id="PF12625">
    <property type="entry name" value="Arabinose_bd"/>
    <property type="match status" value="1"/>
</dbReference>
<evidence type="ECO:0000256" key="3">
    <source>
        <dbReference type="ARBA" id="ARBA00023163"/>
    </source>
</evidence>
<sequence length="302" mass="33056">MEHRDTRIGVRNQIALLGLVADAVGDDLLGFHLAGGFELPEIGLLYYILASSATLGEALARAERYSTVANEGMRVQCRQDPDLCVRISYVGVPRHTDRHQMEFLVTAFVRVCRHLTGKSLRPVRVRFVHPRRGSSDEPDAFFGCKVAFGAESDEIAFARGASQLPLIGADPHLGEVLIRNCEEILTRRAAPASPMRVHVENAIAPILPHGRAQIADIAATLGMSQRTLARRLATEGATFTGTLEEMRRDLALGYLEDASLSISQIAWLLGFQEVSAYTTAFKRWTGTTPTQARMRSATTAAT</sequence>
<keyword evidence="3" id="KW-0804">Transcription</keyword>
<dbReference type="SUPFAM" id="SSF46689">
    <property type="entry name" value="Homeodomain-like"/>
    <property type="match status" value="1"/>
</dbReference>
<proteinExistence type="predicted"/>
<evidence type="ECO:0000256" key="1">
    <source>
        <dbReference type="ARBA" id="ARBA00023015"/>
    </source>
</evidence>
<dbReference type="KEGG" id="moc:BB934_23855"/>
<dbReference type="GO" id="GO:0005829">
    <property type="term" value="C:cytosol"/>
    <property type="evidence" value="ECO:0007669"/>
    <property type="project" value="TreeGrafter"/>
</dbReference>
<feature type="domain" description="HTH araC/xylS-type" evidence="4">
    <location>
        <begin position="197"/>
        <end position="295"/>
    </location>
</feature>
<keyword evidence="2" id="KW-0238">DNA-binding</keyword>
<dbReference type="AlphaFoldDB" id="A0A1B2EPX4"/>
<evidence type="ECO:0000256" key="2">
    <source>
        <dbReference type="ARBA" id="ARBA00023125"/>
    </source>
</evidence>
<dbReference type="PROSITE" id="PS01124">
    <property type="entry name" value="HTH_ARAC_FAMILY_2"/>
    <property type="match status" value="1"/>
</dbReference>
<evidence type="ECO:0000259" key="4">
    <source>
        <dbReference type="PROSITE" id="PS01124"/>
    </source>
</evidence>
<organism evidence="5">
    <name type="scientific">Microvirga ossetica</name>
    <dbReference type="NCBI Taxonomy" id="1882682"/>
    <lineage>
        <taxon>Bacteria</taxon>
        <taxon>Pseudomonadati</taxon>
        <taxon>Pseudomonadota</taxon>
        <taxon>Alphaproteobacteria</taxon>
        <taxon>Hyphomicrobiales</taxon>
        <taxon>Methylobacteriaceae</taxon>
        <taxon>Microvirga</taxon>
    </lineage>
</organism>
<dbReference type="InterPro" id="IPR009057">
    <property type="entry name" value="Homeodomain-like_sf"/>
</dbReference>
<dbReference type="GO" id="GO:0000976">
    <property type="term" value="F:transcription cis-regulatory region binding"/>
    <property type="evidence" value="ECO:0007669"/>
    <property type="project" value="TreeGrafter"/>
</dbReference>
<dbReference type="InterPro" id="IPR032687">
    <property type="entry name" value="AraC-type_N"/>
</dbReference>
<protein>
    <submittedName>
        <fullName evidence="5">Transcriptional regulator</fullName>
    </submittedName>
</protein>
<dbReference type="EMBL" id="CP016616">
    <property type="protein sequence ID" value="ANY82021.1"/>
    <property type="molecule type" value="Genomic_DNA"/>
</dbReference>
<dbReference type="SMART" id="SM00342">
    <property type="entry name" value="HTH_ARAC"/>
    <property type="match status" value="1"/>
</dbReference>
<dbReference type="PANTHER" id="PTHR47894:SF4">
    <property type="entry name" value="HTH-TYPE TRANSCRIPTIONAL REGULATOR GADX"/>
    <property type="match status" value="1"/>
</dbReference>
<keyword evidence="1" id="KW-0805">Transcription regulation</keyword>
<dbReference type="PANTHER" id="PTHR47894">
    <property type="entry name" value="HTH-TYPE TRANSCRIPTIONAL REGULATOR GADX"/>
    <property type="match status" value="1"/>
</dbReference>
<gene>
    <name evidence="5" type="ORF">BB934_23855</name>
</gene>
<accession>A0A1B2EPX4</accession>
<reference evidence="5" key="1">
    <citation type="submission" date="2016-07" db="EMBL/GenBank/DDBJ databases">
        <title>Microvirga ossetica sp. nov. a new species of rhizobia isolated from root nodules of the legume species Vicia alpestris Steven originated from North Ossetia region in the Caucasus.</title>
        <authorList>
            <person name="Safronova V.I."/>
            <person name="Kuznetsova I.G."/>
            <person name="Sazanova A.L."/>
            <person name="Belimov A."/>
            <person name="Andronov E."/>
            <person name="Osledkin Y.S."/>
            <person name="Onishchuk O.P."/>
            <person name="Kurchak O.N."/>
            <person name="Shaposhnikov A.I."/>
            <person name="Willems A."/>
            <person name="Tikhonovich I.A."/>
        </authorList>
    </citation>
    <scope>NUCLEOTIDE SEQUENCE [LARGE SCALE GENOMIC DNA]</scope>
    <source>
        <strain evidence="5">V5/3M</strain>
    </source>
</reference>
<dbReference type="InterPro" id="IPR018060">
    <property type="entry name" value="HTH_AraC"/>
</dbReference>
<name>A0A1B2EPX4_9HYPH</name>
<evidence type="ECO:0000313" key="5">
    <source>
        <dbReference type="EMBL" id="ANY82021.1"/>
    </source>
</evidence>
<dbReference type="Gene3D" id="1.10.10.60">
    <property type="entry name" value="Homeodomain-like"/>
    <property type="match status" value="1"/>
</dbReference>
<dbReference type="GO" id="GO:0003700">
    <property type="term" value="F:DNA-binding transcription factor activity"/>
    <property type="evidence" value="ECO:0007669"/>
    <property type="project" value="InterPro"/>
</dbReference>